<evidence type="ECO:0000313" key="8">
    <source>
        <dbReference type="Proteomes" id="UP000801492"/>
    </source>
</evidence>
<gene>
    <name evidence="7" type="ORF">ILUMI_05923</name>
</gene>
<keyword evidence="4" id="KW-0963">Cytoplasm</keyword>
<name>A0A8K0DC43_IGNLU</name>
<dbReference type="OrthoDB" id="5559898at2759"/>
<dbReference type="Gene3D" id="1.25.10.10">
    <property type="entry name" value="Leucine-rich Repeat Variant"/>
    <property type="match status" value="2"/>
</dbReference>
<dbReference type="PANTHER" id="PTHR15651">
    <property type="entry name" value="ARMADILLO REPEAT-CONTAINING PROTEIN 8"/>
    <property type="match status" value="1"/>
</dbReference>
<dbReference type="SUPFAM" id="SSF48371">
    <property type="entry name" value="ARM repeat"/>
    <property type="match status" value="1"/>
</dbReference>
<sequence>MKIYCPSKYGLKVDQVVRPKQRSLPVLVKVECRNSKLLWIDPNGACHPLYKGVVHKNFDYNIELFTSALCNLLLEFFPGKEPMLLQQGAMQLLATLTTRPEPGLRLNGVWTLMNLAFRAEQNIDESFRFIKKFSITDAMMILHGPQVMQAVVLVLEGPHSPDVKGQALCILSNIVDGERAKDHIMANDNGVVHKNFDYNIELFALCNLLLEFFPGKELMLLQQGVMQLLATLTTRSEPGLRLNGVWALMNLAFRAEQNIDQSFRFIKKFSITDAMMILHGPQVMQAVVLVLEGPHSPDVKGQAPCILSNTVDGERAKDHITANDNVLNKLADYI</sequence>
<dbReference type="EMBL" id="VTPC01002312">
    <property type="protein sequence ID" value="KAF2900262.1"/>
    <property type="molecule type" value="Genomic_DNA"/>
</dbReference>
<dbReference type="GO" id="GO:0043161">
    <property type="term" value="P:proteasome-mediated ubiquitin-dependent protein catabolic process"/>
    <property type="evidence" value="ECO:0007669"/>
    <property type="project" value="TreeGrafter"/>
</dbReference>
<dbReference type="GO" id="GO:0005737">
    <property type="term" value="C:cytoplasm"/>
    <property type="evidence" value="ECO:0007669"/>
    <property type="project" value="UniProtKB-SubCell"/>
</dbReference>
<organism evidence="7 8">
    <name type="scientific">Ignelater luminosus</name>
    <name type="common">Cucubano</name>
    <name type="synonym">Pyrophorus luminosus</name>
    <dbReference type="NCBI Taxonomy" id="2038154"/>
    <lineage>
        <taxon>Eukaryota</taxon>
        <taxon>Metazoa</taxon>
        <taxon>Ecdysozoa</taxon>
        <taxon>Arthropoda</taxon>
        <taxon>Hexapoda</taxon>
        <taxon>Insecta</taxon>
        <taxon>Pterygota</taxon>
        <taxon>Neoptera</taxon>
        <taxon>Endopterygota</taxon>
        <taxon>Coleoptera</taxon>
        <taxon>Polyphaga</taxon>
        <taxon>Elateriformia</taxon>
        <taxon>Elateroidea</taxon>
        <taxon>Elateridae</taxon>
        <taxon>Agrypninae</taxon>
        <taxon>Pyrophorini</taxon>
        <taxon>Ignelater</taxon>
    </lineage>
</organism>
<dbReference type="GO" id="GO:0034657">
    <property type="term" value="C:GID complex"/>
    <property type="evidence" value="ECO:0007669"/>
    <property type="project" value="TreeGrafter"/>
</dbReference>
<dbReference type="InterPro" id="IPR011989">
    <property type="entry name" value="ARM-like"/>
</dbReference>
<dbReference type="GO" id="GO:0005634">
    <property type="term" value="C:nucleus"/>
    <property type="evidence" value="ECO:0007669"/>
    <property type="project" value="UniProtKB-SubCell"/>
</dbReference>
<keyword evidence="5" id="KW-0677">Repeat</keyword>
<keyword evidence="8" id="KW-1185">Reference proteome</keyword>
<evidence type="ECO:0000256" key="6">
    <source>
        <dbReference type="ARBA" id="ARBA00023242"/>
    </source>
</evidence>
<comment type="subcellular location">
    <subcellularLocation>
        <location evidence="2">Cytoplasm</location>
    </subcellularLocation>
    <subcellularLocation>
        <location evidence="1">Nucleus</location>
    </subcellularLocation>
</comment>
<accession>A0A8K0DC43</accession>
<proteinExistence type="predicted"/>
<evidence type="ECO:0000256" key="5">
    <source>
        <dbReference type="ARBA" id="ARBA00022737"/>
    </source>
</evidence>
<keyword evidence="6" id="KW-0539">Nucleus</keyword>
<dbReference type="SMART" id="SM00185">
    <property type="entry name" value="ARM"/>
    <property type="match status" value="3"/>
</dbReference>
<dbReference type="AlphaFoldDB" id="A0A8K0DC43"/>
<evidence type="ECO:0000256" key="3">
    <source>
        <dbReference type="ARBA" id="ARBA00013746"/>
    </source>
</evidence>
<evidence type="ECO:0000256" key="1">
    <source>
        <dbReference type="ARBA" id="ARBA00004123"/>
    </source>
</evidence>
<reference evidence="7" key="1">
    <citation type="submission" date="2019-08" db="EMBL/GenBank/DDBJ databases">
        <title>The genome of the North American firefly Photinus pyralis.</title>
        <authorList>
            <consortium name="Photinus pyralis genome working group"/>
            <person name="Fallon T.R."/>
            <person name="Sander Lower S.E."/>
            <person name="Weng J.-K."/>
        </authorList>
    </citation>
    <scope>NUCLEOTIDE SEQUENCE</scope>
    <source>
        <strain evidence="7">TRF0915ILg1</strain>
        <tissue evidence="7">Whole body</tissue>
    </source>
</reference>
<dbReference type="InterPro" id="IPR000225">
    <property type="entry name" value="Armadillo"/>
</dbReference>
<comment type="caution">
    <text evidence="7">The sequence shown here is derived from an EMBL/GenBank/DDBJ whole genome shotgun (WGS) entry which is preliminary data.</text>
</comment>
<dbReference type="PANTHER" id="PTHR15651:SF7">
    <property type="entry name" value="ARMADILLO REPEAT-CONTAINING PROTEIN 8"/>
    <property type="match status" value="1"/>
</dbReference>
<protein>
    <recommendedName>
        <fullName evidence="3">Armadillo repeat-containing protein 8</fullName>
    </recommendedName>
</protein>
<dbReference type="InterPro" id="IPR016024">
    <property type="entry name" value="ARM-type_fold"/>
</dbReference>
<evidence type="ECO:0000256" key="4">
    <source>
        <dbReference type="ARBA" id="ARBA00022490"/>
    </source>
</evidence>
<dbReference type="Proteomes" id="UP000801492">
    <property type="component" value="Unassembled WGS sequence"/>
</dbReference>
<evidence type="ECO:0000313" key="7">
    <source>
        <dbReference type="EMBL" id="KAF2900262.1"/>
    </source>
</evidence>
<evidence type="ECO:0000256" key="2">
    <source>
        <dbReference type="ARBA" id="ARBA00004496"/>
    </source>
</evidence>
<dbReference type="InterPro" id="IPR038739">
    <property type="entry name" value="ARMC8/Vid28"/>
</dbReference>